<dbReference type="GeneID" id="40727034"/>
<reference evidence="8 9" key="1">
    <citation type="submission" date="2019-05" db="EMBL/GenBank/DDBJ databases">
        <title>Sporisorium graminicola CBS 10092 draft sequencing and annotation.</title>
        <authorList>
            <person name="Solano-Gonzalez S."/>
            <person name="Caddick M.X."/>
            <person name="Darby A."/>
        </authorList>
    </citation>
    <scope>NUCLEOTIDE SEQUENCE [LARGE SCALE GENOMIC DNA]</scope>
    <source>
        <strain evidence="8 9">CBS 10092</strain>
    </source>
</reference>
<evidence type="ECO:0000313" key="8">
    <source>
        <dbReference type="EMBL" id="TKY86851.1"/>
    </source>
</evidence>
<dbReference type="Proteomes" id="UP000306050">
    <property type="component" value="Chromosome SGRAM_23"/>
</dbReference>
<feature type="region of interest" description="Disordered" evidence="6">
    <location>
        <begin position="37"/>
        <end position="59"/>
    </location>
</feature>
<dbReference type="InterPro" id="IPR045076">
    <property type="entry name" value="MutS"/>
</dbReference>
<dbReference type="SUPFAM" id="SSF52540">
    <property type="entry name" value="P-loop containing nucleoside triphosphate hydrolases"/>
    <property type="match status" value="1"/>
</dbReference>
<gene>
    <name evidence="8" type="ORF">EX895_004139</name>
</gene>
<keyword evidence="3" id="KW-0067">ATP-binding</keyword>
<dbReference type="GO" id="GO:0005634">
    <property type="term" value="C:nucleus"/>
    <property type="evidence" value="ECO:0007669"/>
    <property type="project" value="TreeGrafter"/>
</dbReference>
<feature type="domain" description="DNA mismatch repair proteins mutS family" evidence="7">
    <location>
        <begin position="720"/>
        <end position="736"/>
    </location>
</feature>
<evidence type="ECO:0000256" key="2">
    <source>
        <dbReference type="ARBA" id="ARBA00022741"/>
    </source>
</evidence>
<dbReference type="Gene3D" id="3.40.50.300">
    <property type="entry name" value="P-loop containing nucleotide triphosphate hydrolases"/>
    <property type="match status" value="1"/>
</dbReference>
<evidence type="ECO:0000256" key="6">
    <source>
        <dbReference type="SAM" id="MobiDB-lite"/>
    </source>
</evidence>
<evidence type="ECO:0000256" key="4">
    <source>
        <dbReference type="ARBA" id="ARBA00023125"/>
    </source>
</evidence>
<dbReference type="InterPro" id="IPR036187">
    <property type="entry name" value="DNA_mismatch_repair_MutS_sf"/>
</dbReference>
<comment type="caution">
    <text evidence="8">The sequence shown here is derived from an EMBL/GenBank/DDBJ whole genome shotgun (WGS) entry which is preliminary data.</text>
</comment>
<dbReference type="PROSITE" id="PS00486">
    <property type="entry name" value="DNA_MISMATCH_REPAIR_2"/>
    <property type="match status" value="1"/>
</dbReference>
<protein>
    <recommendedName>
        <fullName evidence="7">DNA mismatch repair proteins mutS family domain-containing protein</fullName>
    </recommendedName>
</protein>
<sequence length="911" mass="100870">MKFDNGNRPFIPQQDEDHIIGSRPATTASVATSASSFRIPGIGPSAANPVPRTHPSAEENQAPTSFVRLFAPQADNIDASWHARQRDRKPAVPCFTAGAQDSPLFDQLPRPSFQRDRSARAPVSAGSWQSDDQVRPFTASSYHRSKLVTADGFVGNYVCALIENRGTGREVGIASVERDTGLCVITQLADTPTYARTIHHLSMHPPSILLVPASASYRAKHTASASMSRSGKRAKTLFRNDGDTDRGSWADASQNNNQSVLVRILEQLFSLEAHPFPRRHWDHEEGARYLDRLVVDHVDVAKQEYAAPNEVGESSQRSHRSTSAPPQTGQFSLDLNAKASSRAAIIVATADKFYLLSAFASLIDFYMETFNRVFTPKTLRIKFVVPEVRAALRDSSSQLLQSISSFMESQDVDEIREAIRETIDEDVVHAKGGLGSRHVKMNAVRAARSPLLDVARQTFKENFDDIQQLQQRYENETGLKLSLMMISTGYLFRTVLESSQMRDLPDYFTNVTRAKSGRSVTMSTLALKKLNARLVDSMNEVCIMSKTIIDELIKSITDLVASLNKVSEALSLLDMLVSFAHVSSLNGYVRPIIGDKIDLREARHPILDRVDTVNAGPSTIVARRRCAFVPNDIFLAPGERVCLITGPNMSGKSTVLRQIALITVLAGIGCFVPARQATLPIPDAVLSLLTHEDDPMQNLSTFAVEMRTSAFIHSVASPRSLVLLDEMGRGTSPDEGCAVATAIVEDLLKEKGCTVFFATHFGELVEGFEGKEGVVCQHLNVGMVQRRDNVDLVFHHKLHLGRGLSSHYSLQVARMMGCFENDFLQRAKDVAEAEQSIHIDRNTLLDSRTRERRKVLSSLVRNLRRLADAPLAYNLFDEQTMHPEQDTQPLVAKLSLLQLDSVNAVERTYIQ</sequence>
<dbReference type="PANTHER" id="PTHR11361:SF21">
    <property type="entry name" value="MUTS PROTEIN HOMOLOG 4"/>
    <property type="match status" value="1"/>
</dbReference>
<evidence type="ECO:0000256" key="3">
    <source>
        <dbReference type="ARBA" id="ARBA00022840"/>
    </source>
</evidence>
<dbReference type="AlphaFoldDB" id="A0A4U7KR00"/>
<name>A0A4U7KR00_9BASI</name>
<organism evidence="8 9">
    <name type="scientific">Sporisorium graminicola</name>
    <dbReference type="NCBI Taxonomy" id="280036"/>
    <lineage>
        <taxon>Eukaryota</taxon>
        <taxon>Fungi</taxon>
        <taxon>Dikarya</taxon>
        <taxon>Basidiomycota</taxon>
        <taxon>Ustilaginomycotina</taxon>
        <taxon>Ustilaginomycetes</taxon>
        <taxon>Ustilaginales</taxon>
        <taxon>Ustilaginaceae</taxon>
        <taxon>Sporisorium</taxon>
    </lineage>
</organism>
<feature type="region of interest" description="Disordered" evidence="6">
    <location>
        <begin position="306"/>
        <end position="330"/>
    </location>
</feature>
<evidence type="ECO:0000256" key="1">
    <source>
        <dbReference type="ARBA" id="ARBA00006271"/>
    </source>
</evidence>
<keyword evidence="2" id="KW-0547">Nucleotide-binding</keyword>
<proteinExistence type="inferred from homology"/>
<dbReference type="InterPro" id="IPR027417">
    <property type="entry name" value="P-loop_NTPase"/>
</dbReference>
<comment type="similarity">
    <text evidence="1">Belongs to the DNA mismatch repair MutS family.</text>
</comment>
<dbReference type="SMART" id="SM00533">
    <property type="entry name" value="MUTSd"/>
    <property type="match status" value="1"/>
</dbReference>
<dbReference type="SMART" id="SM00534">
    <property type="entry name" value="MUTSac"/>
    <property type="match status" value="1"/>
</dbReference>
<dbReference type="SUPFAM" id="SSF48334">
    <property type="entry name" value="DNA repair protein MutS, domain III"/>
    <property type="match status" value="1"/>
</dbReference>
<feature type="compositionally biased region" description="Polar residues" evidence="6">
    <location>
        <begin position="321"/>
        <end position="330"/>
    </location>
</feature>
<dbReference type="KEGG" id="sgra:EX895_004139"/>
<dbReference type="Pfam" id="PF00488">
    <property type="entry name" value="MutS_V"/>
    <property type="match status" value="1"/>
</dbReference>
<dbReference type="OrthoDB" id="276261at2759"/>
<dbReference type="RefSeq" id="XP_029738836.1">
    <property type="nucleotide sequence ID" value="XM_029884735.1"/>
</dbReference>
<dbReference type="GO" id="GO:0005524">
    <property type="term" value="F:ATP binding"/>
    <property type="evidence" value="ECO:0007669"/>
    <property type="project" value="UniProtKB-KW"/>
</dbReference>
<evidence type="ECO:0000256" key="5">
    <source>
        <dbReference type="ARBA" id="ARBA00023254"/>
    </source>
</evidence>
<dbReference type="InterPro" id="IPR000432">
    <property type="entry name" value="DNA_mismatch_repair_MutS_C"/>
</dbReference>
<evidence type="ECO:0000313" key="9">
    <source>
        <dbReference type="Proteomes" id="UP000306050"/>
    </source>
</evidence>
<dbReference type="GO" id="GO:0007131">
    <property type="term" value="P:reciprocal meiotic recombination"/>
    <property type="evidence" value="ECO:0007669"/>
    <property type="project" value="TreeGrafter"/>
</dbReference>
<dbReference type="InterPro" id="IPR007696">
    <property type="entry name" value="DNA_mismatch_repair_MutS_core"/>
</dbReference>
<dbReference type="Gene3D" id="1.10.1420.10">
    <property type="match status" value="2"/>
</dbReference>
<keyword evidence="9" id="KW-1185">Reference proteome</keyword>
<keyword evidence="5" id="KW-0469">Meiosis</keyword>
<dbReference type="GO" id="GO:0006298">
    <property type="term" value="P:mismatch repair"/>
    <property type="evidence" value="ECO:0007669"/>
    <property type="project" value="InterPro"/>
</dbReference>
<dbReference type="GO" id="GO:0030983">
    <property type="term" value="F:mismatched DNA binding"/>
    <property type="evidence" value="ECO:0007669"/>
    <property type="project" value="InterPro"/>
</dbReference>
<dbReference type="PANTHER" id="PTHR11361">
    <property type="entry name" value="DNA MISMATCH REPAIR PROTEIN MUTS FAMILY MEMBER"/>
    <property type="match status" value="1"/>
</dbReference>
<evidence type="ECO:0000259" key="7">
    <source>
        <dbReference type="PROSITE" id="PS00486"/>
    </source>
</evidence>
<dbReference type="GO" id="GO:0140664">
    <property type="term" value="F:ATP-dependent DNA damage sensor activity"/>
    <property type="evidence" value="ECO:0007669"/>
    <property type="project" value="InterPro"/>
</dbReference>
<dbReference type="EMBL" id="SRRM01000015">
    <property type="protein sequence ID" value="TKY86851.1"/>
    <property type="molecule type" value="Genomic_DNA"/>
</dbReference>
<keyword evidence="4" id="KW-0238">DNA-binding</keyword>
<accession>A0A4U7KR00</accession>